<proteinExistence type="predicted"/>
<gene>
    <name evidence="1" type="ORF">C5E45_22950</name>
</gene>
<dbReference type="EMBL" id="PSZC01000017">
    <property type="protein sequence ID" value="PPJ35960.1"/>
    <property type="molecule type" value="Genomic_DNA"/>
</dbReference>
<name>A0A2S6AL58_9NOCA</name>
<protein>
    <submittedName>
        <fullName evidence="1">Uncharacterized protein</fullName>
    </submittedName>
</protein>
<dbReference type="AlphaFoldDB" id="A0A2S6AL58"/>
<sequence length="145" mass="16082">MNSESRALLDVLSDRIPGEQLESCRSSSDAGEYAELVDEIAAILVKREISVTPVDLWGPASSRWAACPGGFGWRGALFAQVLFDFGQGSGLEWPAWSLLRDITEYHSFGSYIRIAADEPRAEHELPRRVESLRTGARDVVWRSVS</sequence>
<dbReference type="Proteomes" id="UP000239874">
    <property type="component" value="Unassembled WGS sequence"/>
</dbReference>
<reference evidence="1 2" key="1">
    <citation type="submission" date="2018-02" db="EMBL/GenBank/DDBJ databases">
        <title>8 Nocardia nova and 1 Nocardia cyriacigeorgica strain used for evolution to TMP-SMX.</title>
        <authorList>
            <person name="Mehta H."/>
            <person name="Weng J."/>
            <person name="Shamoo Y."/>
        </authorList>
    </citation>
    <scope>NUCLEOTIDE SEQUENCE [LARGE SCALE GENOMIC DNA]</scope>
    <source>
        <strain evidence="1 2">MDA3139</strain>
    </source>
</reference>
<organism evidence="1 2">
    <name type="scientific">Nocardia nova</name>
    <dbReference type="NCBI Taxonomy" id="37330"/>
    <lineage>
        <taxon>Bacteria</taxon>
        <taxon>Bacillati</taxon>
        <taxon>Actinomycetota</taxon>
        <taxon>Actinomycetes</taxon>
        <taxon>Mycobacteriales</taxon>
        <taxon>Nocardiaceae</taxon>
        <taxon>Nocardia</taxon>
    </lineage>
</organism>
<evidence type="ECO:0000313" key="1">
    <source>
        <dbReference type="EMBL" id="PPJ35960.1"/>
    </source>
</evidence>
<accession>A0A2S6AL58</accession>
<evidence type="ECO:0000313" key="2">
    <source>
        <dbReference type="Proteomes" id="UP000239874"/>
    </source>
</evidence>
<comment type="caution">
    <text evidence="1">The sequence shown here is derived from an EMBL/GenBank/DDBJ whole genome shotgun (WGS) entry which is preliminary data.</text>
</comment>